<organism evidence="2 3">
    <name type="scientific">Psilocybe cyanescens</name>
    <dbReference type="NCBI Taxonomy" id="93625"/>
    <lineage>
        <taxon>Eukaryota</taxon>
        <taxon>Fungi</taxon>
        <taxon>Dikarya</taxon>
        <taxon>Basidiomycota</taxon>
        <taxon>Agaricomycotina</taxon>
        <taxon>Agaricomycetes</taxon>
        <taxon>Agaricomycetidae</taxon>
        <taxon>Agaricales</taxon>
        <taxon>Agaricineae</taxon>
        <taxon>Strophariaceae</taxon>
        <taxon>Psilocybe</taxon>
    </lineage>
</organism>
<dbReference type="OrthoDB" id="3265004at2759"/>
<evidence type="ECO:0000313" key="2">
    <source>
        <dbReference type="EMBL" id="PPQ84447.1"/>
    </source>
</evidence>
<gene>
    <name evidence="2" type="ORF">CVT25_012547</name>
</gene>
<feature type="transmembrane region" description="Helical" evidence="1">
    <location>
        <begin position="220"/>
        <end position="239"/>
    </location>
</feature>
<feature type="transmembrane region" description="Helical" evidence="1">
    <location>
        <begin position="16"/>
        <end position="38"/>
    </location>
</feature>
<reference evidence="2 3" key="1">
    <citation type="journal article" date="2018" name="Evol. Lett.">
        <title>Horizontal gene cluster transfer increased hallucinogenic mushroom diversity.</title>
        <authorList>
            <person name="Reynolds H.T."/>
            <person name="Vijayakumar V."/>
            <person name="Gluck-Thaler E."/>
            <person name="Korotkin H.B."/>
            <person name="Matheny P.B."/>
            <person name="Slot J.C."/>
        </authorList>
    </citation>
    <scope>NUCLEOTIDE SEQUENCE [LARGE SCALE GENOMIC DNA]</scope>
    <source>
        <strain evidence="2 3">2631</strain>
    </source>
</reference>
<name>A0A409X114_PSICY</name>
<dbReference type="Proteomes" id="UP000283269">
    <property type="component" value="Unassembled WGS sequence"/>
</dbReference>
<accession>A0A409X114</accession>
<evidence type="ECO:0000313" key="3">
    <source>
        <dbReference type="Proteomes" id="UP000283269"/>
    </source>
</evidence>
<feature type="transmembrane region" description="Helical" evidence="1">
    <location>
        <begin position="144"/>
        <end position="164"/>
    </location>
</feature>
<feature type="transmembrane region" description="Helical" evidence="1">
    <location>
        <begin position="99"/>
        <end position="124"/>
    </location>
</feature>
<protein>
    <submittedName>
        <fullName evidence="2">Uncharacterized protein</fullName>
    </submittedName>
</protein>
<keyword evidence="3" id="KW-1185">Reference proteome</keyword>
<keyword evidence="1" id="KW-0472">Membrane</keyword>
<keyword evidence="1" id="KW-1133">Transmembrane helix</keyword>
<keyword evidence="1" id="KW-0812">Transmembrane</keyword>
<feature type="transmembrane region" description="Helical" evidence="1">
    <location>
        <begin position="184"/>
        <end position="205"/>
    </location>
</feature>
<proteinExistence type="predicted"/>
<feature type="transmembrane region" description="Helical" evidence="1">
    <location>
        <begin position="66"/>
        <end position="87"/>
    </location>
</feature>
<dbReference type="AlphaFoldDB" id="A0A409X114"/>
<dbReference type="InParanoid" id="A0A409X114"/>
<evidence type="ECO:0000256" key="1">
    <source>
        <dbReference type="SAM" id="Phobius"/>
    </source>
</evidence>
<comment type="caution">
    <text evidence="2">The sequence shown here is derived from an EMBL/GenBank/DDBJ whole genome shotgun (WGS) entry which is preliminary data.</text>
</comment>
<sequence length="303" mass="33662">MYLYVTKKPANNGRRIVLSAISALYLLCMGTLTIQWYYFNYKISINGDTRESIVKSILEGGAAFKFYALSEFLFYSIFVVSDGLLIWRCYHVWGRSKRVILVPSVLLLTEIVFVFTVTVLSFITRSITNSPLAAPPTTILNARVVFFSLANTIIASSLIGYKIYSASHANDALPAGRFTYVLKILFESAAAYSITILVFAINQVLPATRHVGSPWSDMGYYLNAIVITVSGIAPTVLVARTALTSPDDADGHTIPRASGLQLRQFHSQPDSGYDGSSIRFEVNIEMHEGFELIQDEKRIQSEL</sequence>
<dbReference type="EMBL" id="NHYD01002872">
    <property type="protein sequence ID" value="PPQ84447.1"/>
    <property type="molecule type" value="Genomic_DNA"/>
</dbReference>